<dbReference type="EMBL" id="QNSB01000013">
    <property type="protein sequence ID" value="RBP69345.1"/>
    <property type="molecule type" value="Genomic_DNA"/>
</dbReference>
<dbReference type="GO" id="GO:0046872">
    <property type="term" value="F:metal ion binding"/>
    <property type="evidence" value="ECO:0007669"/>
    <property type="project" value="InterPro"/>
</dbReference>
<dbReference type="InterPro" id="IPR017517">
    <property type="entry name" value="Maleyloyr_isom"/>
</dbReference>
<dbReference type="SUPFAM" id="SSF109854">
    <property type="entry name" value="DinB/YfiT-like putative metalloenzymes"/>
    <property type="match status" value="1"/>
</dbReference>
<evidence type="ECO:0000259" key="2">
    <source>
        <dbReference type="Pfam" id="PF11716"/>
    </source>
</evidence>
<keyword evidence="4" id="KW-1185">Reference proteome</keyword>
<protein>
    <submittedName>
        <fullName evidence="3">Uncharacterized protein (TIGR03086 family)</fullName>
    </submittedName>
</protein>
<dbReference type="NCBIfam" id="TIGR03083">
    <property type="entry name" value="maleylpyruvate isomerase family mycothiol-dependent enzyme"/>
    <property type="match status" value="1"/>
</dbReference>
<feature type="domain" description="Mycothiol-dependent maleylpyruvate isomerase metal-binding" evidence="2">
    <location>
        <begin position="45"/>
        <end position="145"/>
    </location>
</feature>
<proteinExistence type="predicted"/>
<name>A0A366IEL9_9MICO</name>
<dbReference type="InterPro" id="IPR024344">
    <property type="entry name" value="MDMPI_metal-binding"/>
</dbReference>
<reference evidence="3 4" key="1">
    <citation type="submission" date="2018-06" db="EMBL/GenBank/DDBJ databases">
        <title>Freshwater and sediment microbial communities from various areas in North America, analyzing microbe dynamics in response to fracking.</title>
        <authorList>
            <person name="Lamendella R."/>
        </authorList>
    </citation>
    <scope>NUCLEOTIDE SEQUENCE [LARGE SCALE GENOMIC DNA]</scope>
    <source>
        <strain evidence="3 4">3b_TX</strain>
    </source>
</reference>
<evidence type="ECO:0000313" key="3">
    <source>
        <dbReference type="EMBL" id="RBP69345.1"/>
    </source>
</evidence>
<accession>A0A366IEL9</accession>
<dbReference type="Proteomes" id="UP000253509">
    <property type="component" value="Unassembled WGS sequence"/>
</dbReference>
<dbReference type="AlphaFoldDB" id="A0A366IEL9"/>
<evidence type="ECO:0000313" key="4">
    <source>
        <dbReference type="Proteomes" id="UP000253509"/>
    </source>
</evidence>
<sequence length="207" mass="22496">MARVDGEKRIDHEKGSRRMSDSLNACTPSERHRIVAVGFADEIAATTDWSAQTPVPEWTARDVVAHLIDWFPPFLQAGGIALPSVSTDGDLGAAWDQRTTAVQSLLDDGDSDRDFTHPQLGTLPLSAAVDRFYTADIFMHTWDLAQAGGRIPDLDPEYAANLLDGLRSMEEMIRQSGQFGTARPVPGDAGPVVSLMAFIGRDPEFAS</sequence>
<dbReference type="Pfam" id="PF11716">
    <property type="entry name" value="MDMPI_N"/>
    <property type="match status" value="1"/>
</dbReference>
<gene>
    <name evidence="3" type="ORF">DFO65_11343</name>
</gene>
<organism evidence="3 4">
    <name type="scientific">Brevibacterium celere</name>
    <dbReference type="NCBI Taxonomy" id="225845"/>
    <lineage>
        <taxon>Bacteria</taxon>
        <taxon>Bacillati</taxon>
        <taxon>Actinomycetota</taxon>
        <taxon>Actinomycetes</taxon>
        <taxon>Micrococcales</taxon>
        <taxon>Brevibacteriaceae</taxon>
        <taxon>Brevibacterium</taxon>
    </lineage>
</organism>
<feature type="compositionally biased region" description="Basic and acidic residues" evidence="1">
    <location>
        <begin position="1"/>
        <end position="20"/>
    </location>
</feature>
<feature type="region of interest" description="Disordered" evidence="1">
    <location>
        <begin position="1"/>
        <end position="24"/>
    </location>
</feature>
<comment type="caution">
    <text evidence="3">The sequence shown here is derived from an EMBL/GenBank/DDBJ whole genome shotgun (WGS) entry which is preliminary data.</text>
</comment>
<evidence type="ECO:0000256" key="1">
    <source>
        <dbReference type="SAM" id="MobiDB-lite"/>
    </source>
</evidence>
<dbReference type="InterPro" id="IPR034660">
    <property type="entry name" value="DinB/YfiT-like"/>
</dbReference>